<evidence type="ECO:0000313" key="3">
    <source>
        <dbReference type="Proteomes" id="UP000324222"/>
    </source>
</evidence>
<protein>
    <submittedName>
        <fullName evidence="2">Uncharacterized protein</fullName>
    </submittedName>
</protein>
<keyword evidence="3" id="KW-1185">Reference proteome</keyword>
<feature type="compositionally biased region" description="Basic residues" evidence="1">
    <location>
        <begin position="101"/>
        <end position="114"/>
    </location>
</feature>
<dbReference type="EMBL" id="VSRR010000097">
    <property type="protein sequence ID" value="MPC10027.1"/>
    <property type="molecule type" value="Genomic_DNA"/>
</dbReference>
<sequence length="160" mass="17857">MMGGKEARGKAKEKMAAGTGTHFLSAMSVSRLIAEITKPDMKGREKISSSAAGLRSLIWPCVKASKELVLRLHSETQPPTTTREQRPSGAGYERRPEVRHMNLKVRPKLKRRTKMSSGKKEGKKPSLQRCTFSLKRMCCGERGPSITSHHLAARHHNDVR</sequence>
<accession>A0A5B7CKB4</accession>
<dbReference type="Proteomes" id="UP000324222">
    <property type="component" value="Unassembled WGS sequence"/>
</dbReference>
<name>A0A5B7CKB4_PORTR</name>
<dbReference type="AlphaFoldDB" id="A0A5B7CKB4"/>
<reference evidence="2 3" key="1">
    <citation type="submission" date="2019-05" db="EMBL/GenBank/DDBJ databases">
        <title>Another draft genome of Portunus trituberculatus and its Hox gene families provides insights of decapod evolution.</title>
        <authorList>
            <person name="Jeong J.-H."/>
            <person name="Song I."/>
            <person name="Kim S."/>
            <person name="Choi T."/>
            <person name="Kim D."/>
            <person name="Ryu S."/>
            <person name="Kim W."/>
        </authorList>
    </citation>
    <scope>NUCLEOTIDE SEQUENCE [LARGE SCALE GENOMIC DNA]</scope>
    <source>
        <tissue evidence="2">Muscle</tissue>
    </source>
</reference>
<evidence type="ECO:0000313" key="2">
    <source>
        <dbReference type="EMBL" id="MPC10027.1"/>
    </source>
</evidence>
<comment type="caution">
    <text evidence="2">The sequence shown here is derived from an EMBL/GenBank/DDBJ whole genome shotgun (WGS) entry which is preliminary data.</text>
</comment>
<feature type="region of interest" description="Disordered" evidence="1">
    <location>
        <begin position="72"/>
        <end position="127"/>
    </location>
</feature>
<proteinExistence type="predicted"/>
<organism evidence="2 3">
    <name type="scientific">Portunus trituberculatus</name>
    <name type="common">Swimming crab</name>
    <name type="synonym">Neptunus trituberculatus</name>
    <dbReference type="NCBI Taxonomy" id="210409"/>
    <lineage>
        <taxon>Eukaryota</taxon>
        <taxon>Metazoa</taxon>
        <taxon>Ecdysozoa</taxon>
        <taxon>Arthropoda</taxon>
        <taxon>Crustacea</taxon>
        <taxon>Multicrustacea</taxon>
        <taxon>Malacostraca</taxon>
        <taxon>Eumalacostraca</taxon>
        <taxon>Eucarida</taxon>
        <taxon>Decapoda</taxon>
        <taxon>Pleocyemata</taxon>
        <taxon>Brachyura</taxon>
        <taxon>Eubrachyura</taxon>
        <taxon>Portunoidea</taxon>
        <taxon>Portunidae</taxon>
        <taxon>Portuninae</taxon>
        <taxon>Portunus</taxon>
    </lineage>
</organism>
<gene>
    <name evidence="2" type="ORF">E2C01_002651</name>
</gene>
<evidence type="ECO:0000256" key="1">
    <source>
        <dbReference type="SAM" id="MobiDB-lite"/>
    </source>
</evidence>